<dbReference type="PANTHER" id="PTHR11680:SF35">
    <property type="entry name" value="SERINE HYDROXYMETHYLTRANSFERASE 1"/>
    <property type="match status" value="1"/>
</dbReference>
<accession>A0A7Y9DQA7</accession>
<dbReference type="InterPro" id="IPR039429">
    <property type="entry name" value="SHMT-like_dom"/>
</dbReference>
<dbReference type="EMBL" id="JACCBB010000001">
    <property type="protein sequence ID" value="NYD24840.1"/>
    <property type="molecule type" value="Genomic_DNA"/>
</dbReference>
<protein>
    <submittedName>
        <fullName evidence="6">Glycine/serine hydroxymethyltransferase</fullName>
    </submittedName>
</protein>
<comment type="cofactor">
    <cofactor evidence="1">
        <name>pyridoxal 5'-phosphate</name>
        <dbReference type="ChEBI" id="CHEBI:597326"/>
    </cofactor>
</comment>
<dbReference type="Proteomes" id="UP000521922">
    <property type="component" value="Unassembled WGS sequence"/>
</dbReference>
<proteinExistence type="inferred from homology"/>
<dbReference type="GO" id="GO:0019264">
    <property type="term" value="P:glycine biosynthetic process from serine"/>
    <property type="evidence" value="ECO:0007669"/>
    <property type="project" value="TreeGrafter"/>
</dbReference>
<dbReference type="PANTHER" id="PTHR11680">
    <property type="entry name" value="SERINE HYDROXYMETHYLTRANSFERASE"/>
    <property type="match status" value="1"/>
</dbReference>
<dbReference type="InterPro" id="IPR049943">
    <property type="entry name" value="Ser_HO-MeTrfase-like"/>
</dbReference>
<organism evidence="6 7">
    <name type="scientific">Kineococcus aurantiacus</name>
    <dbReference type="NCBI Taxonomy" id="37633"/>
    <lineage>
        <taxon>Bacteria</taxon>
        <taxon>Bacillati</taxon>
        <taxon>Actinomycetota</taxon>
        <taxon>Actinomycetes</taxon>
        <taxon>Kineosporiales</taxon>
        <taxon>Kineosporiaceae</taxon>
        <taxon>Kineococcus</taxon>
    </lineage>
</organism>
<comment type="similarity">
    <text evidence="2">Belongs to the SHMT family.</text>
</comment>
<comment type="caution">
    <text evidence="6">The sequence shown here is derived from an EMBL/GenBank/DDBJ whole genome shotgun (WGS) entry which is preliminary data.</text>
</comment>
<keyword evidence="6" id="KW-0489">Methyltransferase</keyword>
<dbReference type="GO" id="GO:0030170">
    <property type="term" value="F:pyridoxal phosphate binding"/>
    <property type="evidence" value="ECO:0007669"/>
    <property type="project" value="TreeGrafter"/>
</dbReference>
<dbReference type="GO" id="GO:0004372">
    <property type="term" value="F:glycine hydroxymethyltransferase activity"/>
    <property type="evidence" value="ECO:0007669"/>
    <property type="project" value="TreeGrafter"/>
</dbReference>
<dbReference type="InterPro" id="IPR015424">
    <property type="entry name" value="PyrdxlP-dep_Trfase"/>
</dbReference>
<evidence type="ECO:0000256" key="1">
    <source>
        <dbReference type="ARBA" id="ARBA00001933"/>
    </source>
</evidence>
<evidence type="ECO:0000256" key="3">
    <source>
        <dbReference type="ARBA" id="ARBA00022898"/>
    </source>
</evidence>
<name>A0A7Y9DQA7_9ACTN</name>
<evidence type="ECO:0000256" key="2">
    <source>
        <dbReference type="ARBA" id="ARBA00006376"/>
    </source>
</evidence>
<evidence type="ECO:0000259" key="5">
    <source>
        <dbReference type="Pfam" id="PF00464"/>
    </source>
</evidence>
<feature type="region of interest" description="Disordered" evidence="4">
    <location>
        <begin position="1"/>
        <end position="61"/>
    </location>
</feature>
<keyword evidence="6" id="KW-0808">Transferase</keyword>
<evidence type="ECO:0000313" key="7">
    <source>
        <dbReference type="Proteomes" id="UP000521922"/>
    </source>
</evidence>
<sequence>MTTAVQHGGRSRADGTVPGRPLAGAAPDVAAATASEPARRQSTLEMTASGDPEPRAVGEAPGSVLTTGFAEHWERALTGAELLAERLLARDSRAAGLDVVSGGTDVHVVLVDLRGSHLDGRQAEDRLHEIGIAVDRHPVPRDPATPGAGSGVRIGTRALAARGFAAADFAEVADVVAAALRPGTDHLARLALRGRVRALARRHPLHPDLTEADR</sequence>
<dbReference type="GO" id="GO:0005829">
    <property type="term" value="C:cytosol"/>
    <property type="evidence" value="ECO:0007669"/>
    <property type="project" value="TreeGrafter"/>
</dbReference>
<dbReference type="GO" id="GO:0008168">
    <property type="term" value="F:methyltransferase activity"/>
    <property type="evidence" value="ECO:0007669"/>
    <property type="project" value="UniProtKB-KW"/>
</dbReference>
<keyword evidence="7" id="KW-1185">Reference proteome</keyword>
<dbReference type="GO" id="GO:0032259">
    <property type="term" value="P:methylation"/>
    <property type="evidence" value="ECO:0007669"/>
    <property type="project" value="UniProtKB-KW"/>
</dbReference>
<feature type="compositionally biased region" description="Low complexity" evidence="4">
    <location>
        <begin position="21"/>
        <end position="36"/>
    </location>
</feature>
<dbReference type="AlphaFoldDB" id="A0A7Y9DQA7"/>
<dbReference type="Pfam" id="PF00464">
    <property type="entry name" value="SHMT"/>
    <property type="match status" value="1"/>
</dbReference>
<evidence type="ECO:0000256" key="4">
    <source>
        <dbReference type="SAM" id="MobiDB-lite"/>
    </source>
</evidence>
<dbReference type="Gene3D" id="3.90.1150.10">
    <property type="entry name" value="Aspartate Aminotransferase, domain 1"/>
    <property type="match status" value="1"/>
</dbReference>
<evidence type="ECO:0000313" key="6">
    <source>
        <dbReference type="EMBL" id="NYD24840.1"/>
    </source>
</evidence>
<gene>
    <name evidence="6" type="ORF">BJ968_004380</name>
</gene>
<dbReference type="InterPro" id="IPR015422">
    <property type="entry name" value="PyrdxlP-dep_Trfase_small"/>
</dbReference>
<feature type="domain" description="Serine hydroxymethyltransferase-like" evidence="5">
    <location>
        <begin position="87"/>
        <end position="175"/>
    </location>
</feature>
<reference evidence="6 7" key="1">
    <citation type="submission" date="2020-07" db="EMBL/GenBank/DDBJ databases">
        <title>Sequencing the genomes of 1000 actinobacteria strains.</title>
        <authorList>
            <person name="Klenk H.-P."/>
        </authorList>
    </citation>
    <scope>NUCLEOTIDE SEQUENCE [LARGE SCALE GENOMIC DNA]</scope>
    <source>
        <strain evidence="6 7">DSM 7487</strain>
    </source>
</reference>
<dbReference type="GO" id="GO:0046653">
    <property type="term" value="P:tetrahydrofolate metabolic process"/>
    <property type="evidence" value="ECO:0007669"/>
    <property type="project" value="TreeGrafter"/>
</dbReference>
<dbReference type="SUPFAM" id="SSF53383">
    <property type="entry name" value="PLP-dependent transferases"/>
    <property type="match status" value="1"/>
</dbReference>
<keyword evidence="3" id="KW-0663">Pyridoxal phosphate</keyword>